<comment type="caution">
    <text evidence="4">The sequence shown here is derived from an EMBL/GenBank/DDBJ whole genome shotgun (WGS) entry which is preliminary data.</text>
</comment>
<dbReference type="InterPro" id="IPR009078">
    <property type="entry name" value="Ferritin-like_SF"/>
</dbReference>
<dbReference type="Gene3D" id="1.20.1260.10">
    <property type="match status" value="1"/>
</dbReference>
<dbReference type="PRINTS" id="PR01346">
    <property type="entry name" value="HELNAPAPROT"/>
</dbReference>
<dbReference type="GO" id="GO:0008199">
    <property type="term" value="F:ferric iron binding"/>
    <property type="evidence" value="ECO:0007669"/>
    <property type="project" value="InterPro"/>
</dbReference>
<organism evidence="4 5">
    <name type="scientific">Paenibacillus ginsengarvi</name>
    <dbReference type="NCBI Taxonomy" id="400777"/>
    <lineage>
        <taxon>Bacteria</taxon>
        <taxon>Bacillati</taxon>
        <taxon>Bacillota</taxon>
        <taxon>Bacilli</taxon>
        <taxon>Bacillales</taxon>
        <taxon>Paenibacillaceae</taxon>
        <taxon>Paenibacillus</taxon>
    </lineage>
</organism>
<dbReference type="Proteomes" id="UP000282311">
    <property type="component" value="Unassembled WGS sequence"/>
</dbReference>
<feature type="domain" description="Ferritin/DPS" evidence="3">
    <location>
        <begin position="12"/>
        <end position="148"/>
    </location>
</feature>
<dbReference type="OrthoDB" id="9797023at2"/>
<dbReference type="SUPFAM" id="SSF47240">
    <property type="entry name" value="Ferritin-like"/>
    <property type="match status" value="1"/>
</dbReference>
<dbReference type="PROSITE" id="PS00818">
    <property type="entry name" value="DPS_1"/>
    <property type="match status" value="1"/>
</dbReference>
<evidence type="ECO:0000256" key="1">
    <source>
        <dbReference type="ARBA" id="ARBA00009497"/>
    </source>
</evidence>
<accession>A0A3B0CIZ6</accession>
<gene>
    <name evidence="4" type="ORF">D7M11_08185</name>
</gene>
<evidence type="ECO:0000313" key="4">
    <source>
        <dbReference type="EMBL" id="RKN85645.1"/>
    </source>
</evidence>
<evidence type="ECO:0000259" key="3">
    <source>
        <dbReference type="Pfam" id="PF00210"/>
    </source>
</evidence>
<dbReference type="InterPro" id="IPR023188">
    <property type="entry name" value="DPS_DNA-bd_CS"/>
</dbReference>
<dbReference type="EMBL" id="RBAH01000004">
    <property type="protein sequence ID" value="RKN85645.1"/>
    <property type="molecule type" value="Genomic_DNA"/>
</dbReference>
<protein>
    <submittedName>
        <fullName evidence="4">DNA starvation/stationary phase protection protein</fullName>
    </submittedName>
</protein>
<dbReference type="InterPro" id="IPR012347">
    <property type="entry name" value="Ferritin-like"/>
</dbReference>
<proteinExistence type="inferred from homology"/>
<dbReference type="PANTHER" id="PTHR42932">
    <property type="entry name" value="GENERAL STRESS PROTEIN 20U"/>
    <property type="match status" value="1"/>
</dbReference>
<sequence length="150" mass="16740">MATATAATTVVEAINKQLANWGVLYVKIHNYHWYVKGKQFFTLHEKFEEMYNEANQWIDELAERILAIKGKPVATMKEMLASASVQEAGGNESADQMVAALVKDFQTMIGELRGAIDQADQAGDHSTADMLTEMQSSLEKRVWMLEALQG</sequence>
<evidence type="ECO:0000313" key="5">
    <source>
        <dbReference type="Proteomes" id="UP000282311"/>
    </source>
</evidence>
<reference evidence="4 5" key="1">
    <citation type="journal article" date="2007" name="Int. J. Syst. Evol. Microbiol.">
        <title>Paenibacillus ginsengarvi sp. nov., isolated from soil from ginseng cultivation.</title>
        <authorList>
            <person name="Yoon M.H."/>
            <person name="Ten L.N."/>
            <person name="Im W.T."/>
        </authorList>
    </citation>
    <scope>NUCLEOTIDE SEQUENCE [LARGE SCALE GENOMIC DNA]</scope>
    <source>
        <strain evidence="4 5">KCTC 13059</strain>
    </source>
</reference>
<evidence type="ECO:0000256" key="2">
    <source>
        <dbReference type="RuleBase" id="RU003875"/>
    </source>
</evidence>
<dbReference type="GO" id="GO:0016722">
    <property type="term" value="F:oxidoreductase activity, acting on metal ions"/>
    <property type="evidence" value="ECO:0007669"/>
    <property type="project" value="InterPro"/>
</dbReference>
<dbReference type="InterPro" id="IPR008331">
    <property type="entry name" value="Ferritin_DPS_dom"/>
</dbReference>
<dbReference type="InterPro" id="IPR002177">
    <property type="entry name" value="DPS_DNA-bd"/>
</dbReference>
<keyword evidence="5" id="KW-1185">Reference proteome</keyword>
<dbReference type="AlphaFoldDB" id="A0A3B0CIZ6"/>
<dbReference type="PANTHER" id="PTHR42932:SF1">
    <property type="entry name" value="GENERAL STRESS PROTEIN 20U"/>
    <property type="match status" value="1"/>
</dbReference>
<dbReference type="CDD" id="cd01043">
    <property type="entry name" value="DPS"/>
    <property type="match status" value="1"/>
</dbReference>
<dbReference type="RefSeq" id="WP_120746667.1">
    <property type="nucleotide sequence ID" value="NZ_RBAH01000004.1"/>
</dbReference>
<dbReference type="Pfam" id="PF00210">
    <property type="entry name" value="Ferritin"/>
    <property type="match status" value="1"/>
</dbReference>
<name>A0A3B0CIZ6_9BACL</name>
<dbReference type="PIRSF" id="PIRSF005900">
    <property type="entry name" value="Dps"/>
    <property type="match status" value="1"/>
</dbReference>
<comment type="similarity">
    <text evidence="1 2">Belongs to the Dps family.</text>
</comment>